<dbReference type="EnsemblBacteria" id="ABC44855">
    <property type="protein sequence ID" value="ABC44855"/>
    <property type="gene ID" value="SRU_0273"/>
</dbReference>
<dbReference type="KEGG" id="sru:SRU_0273"/>
<proteinExistence type="predicted"/>
<protein>
    <submittedName>
        <fullName evidence="2">Phosphodiesterase/alkaline phosphatase D-like protein</fullName>
    </submittedName>
</protein>
<evidence type="ECO:0000256" key="1">
    <source>
        <dbReference type="SAM" id="MobiDB-lite"/>
    </source>
</evidence>
<organism evidence="2 3">
    <name type="scientific">Salinibacter ruber (strain DSM 13855 / M31)</name>
    <dbReference type="NCBI Taxonomy" id="309807"/>
    <lineage>
        <taxon>Bacteria</taxon>
        <taxon>Pseudomonadati</taxon>
        <taxon>Rhodothermota</taxon>
        <taxon>Rhodothermia</taxon>
        <taxon>Rhodothermales</taxon>
        <taxon>Salinibacteraceae</taxon>
        <taxon>Salinibacter</taxon>
    </lineage>
</organism>
<gene>
    <name evidence="2" type="ordered locus">SRU_0273</name>
</gene>
<feature type="region of interest" description="Disordered" evidence="1">
    <location>
        <begin position="1"/>
        <end position="30"/>
    </location>
</feature>
<reference evidence="2 3" key="1">
    <citation type="journal article" date="2005" name="Proc. Natl. Acad. Sci. U.S.A.">
        <title>The genome of Salinibacter ruber: convergence and gene exchange among hyperhalophilic bacteria and archaea.</title>
        <authorList>
            <person name="Mongodin E.F."/>
            <person name="Nelson K.E."/>
            <person name="Daugherty S."/>
            <person name="Deboy R.T."/>
            <person name="Wister J."/>
            <person name="Khouri H."/>
            <person name="Weidman J."/>
            <person name="Walsh D.A."/>
            <person name="Papke R.T."/>
            <person name="Sanchez Perez G."/>
            <person name="Sharma A.K."/>
            <person name="Nesbo C.L."/>
            <person name="MacLeod D."/>
            <person name="Bapteste E."/>
            <person name="Doolittle W.F."/>
            <person name="Charlebois R.L."/>
            <person name="Legault B."/>
            <person name="Rodriguez-Valera F."/>
        </authorList>
    </citation>
    <scope>NUCLEOTIDE SEQUENCE [LARGE SCALE GENOMIC DNA]</scope>
    <source>
        <strain evidence="3">DSM 13855 / CECT 5946 / M31</strain>
    </source>
</reference>
<evidence type="ECO:0000313" key="3">
    <source>
        <dbReference type="Proteomes" id="UP000008674"/>
    </source>
</evidence>
<dbReference type="AlphaFoldDB" id="Q2S5W2"/>
<accession>Q2S5W2</accession>
<dbReference type="Proteomes" id="UP000008674">
    <property type="component" value="Chromosome"/>
</dbReference>
<dbReference type="OrthoDB" id="9763616at2"/>
<dbReference type="EMBL" id="CP000159">
    <property type="protein sequence ID" value="ABC44855.1"/>
    <property type="molecule type" value="Genomic_DNA"/>
</dbReference>
<keyword evidence="3" id="KW-1185">Reference proteome</keyword>
<dbReference type="eggNOG" id="COG3540">
    <property type="taxonomic scope" value="Bacteria"/>
</dbReference>
<name>Q2S5W2_SALRD</name>
<dbReference type="PANTHER" id="PTHR33987:SF1">
    <property type="entry name" value="CALCINEURIN-LIKE METALLO-PHOSPHOESTERASE SUPERFAMILY PROTEIN"/>
    <property type="match status" value="1"/>
</dbReference>
<dbReference type="STRING" id="309807.SRU_0273"/>
<feature type="compositionally biased region" description="Basic and acidic residues" evidence="1">
    <location>
        <begin position="1"/>
        <end position="21"/>
    </location>
</feature>
<sequence>MAEARAAHEHRAGASHRDQHPGRLQPTSVGEMGQFPRARERLFRVIDASGVPGAVLLSGDRHISELSRHDEAAGDSLYEFTSSGLTHHAPMHEAANRHRVGPLVAALNYGLVTIDWAADPVTLRFEVRGTDNETLLDHTLSLSALQPSGGS</sequence>
<dbReference type="HOGENOM" id="CLU_1730097_0_0_10"/>
<dbReference type="Gene3D" id="3.60.21.70">
    <property type="entry name" value="PhoD-like phosphatase"/>
    <property type="match status" value="1"/>
</dbReference>
<evidence type="ECO:0000313" key="2">
    <source>
        <dbReference type="EMBL" id="ABC44855.1"/>
    </source>
</evidence>
<dbReference type="InterPro" id="IPR038607">
    <property type="entry name" value="PhoD-like_sf"/>
</dbReference>
<dbReference type="PANTHER" id="PTHR33987">
    <property type="entry name" value="CALCINEURIN-LIKE METALLO-PHOSPHOESTERASE SUPERFAMILY PROTEIN"/>
    <property type="match status" value="1"/>
</dbReference>